<keyword evidence="2" id="KW-1185">Reference proteome</keyword>
<reference evidence="1 2" key="1">
    <citation type="submission" date="2018-04" db="EMBL/GenBank/DDBJ databases">
        <title>Genomic Encyclopedia of Archaeal and Bacterial Type Strains, Phase II (KMG-II): from individual species to whole genera.</title>
        <authorList>
            <person name="Goeker M."/>
        </authorList>
    </citation>
    <scope>NUCLEOTIDE SEQUENCE [LARGE SCALE GENOMIC DNA]</scope>
    <source>
        <strain evidence="1 2">DSM 29955</strain>
    </source>
</reference>
<dbReference type="Proteomes" id="UP000244523">
    <property type="component" value="Unassembled WGS sequence"/>
</dbReference>
<proteinExistence type="predicted"/>
<organism evidence="1 2">
    <name type="scientific">Yoonia sediminilitoris</name>
    <dbReference type="NCBI Taxonomy" id="1286148"/>
    <lineage>
        <taxon>Bacteria</taxon>
        <taxon>Pseudomonadati</taxon>
        <taxon>Pseudomonadota</taxon>
        <taxon>Alphaproteobacteria</taxon>
        <taxon>Rhodobacterales</taxon>
        <taxon>Paracoccaceae</taxon>
        <taxon>Yoonia</taxon>
    </lineage>
</organism>
<name>A0A2T6KQP4_9RHOB</name>
<dbReference type="SUPFAM" id="SSF53187">
    <property type="entry name" value="Zn-dependent exopeptidases"/>
    <property type="match status" value="1"/>
</dbReference>
<dbReference type="Pfam" id="PF05013">
    <property type="entry name" value="FGase"/>
    <property type="match status" value="1"/>
</dbReference>
<dbReference type="PIRSF" id="PIRSF029730">
    <property type="entry name" value="UCP029730"/>
    <property type="match status" value="1"/>
</dbReference>
<keyword evidence="1" id="KW-0378">Hydrolase</keyword>
<protein>
    <submittedName>
        <fullName evidence="1">Putative N-formylglutamate amidohydrolase</fullName>
    </submittedName>
</protein>
<dbReference type="AlphaFoldDB" id="A0A2T6KQP4"/>
<dbReference type="InterPro" id="IPR011227">
    <property type="entry name" value="UCP029730"/>
</dbReference>
<dbReference type="OrthoDB" id="9815326at2"/>
<gene>
    <name evidence="1" type="ORF">C8N45_101446</name>
</gene>
<dbReference type="RefSeq" id="WP_108384562.1">
    <property type="nucleotide sequence ID" value="NZ_QBUD01000001.1"/>
</dbReference>
<evidence type="ECO:0000313" key="1">
    <source>
        <dbReference type="EMBL" id="PUB18855.1"/>
    </source>
</evidence>
<dbReference type="EMBL" id="QBUD01000001">
    <property type="protein sequence ID" value="PUB18855.1"/>
    <property type="molecule type" value="Genomic_DNA"/>
</dbReference>
<accession>A0A2T6KQP4</accession>
<dbReference type="InterPro" id="IPR007709">
    <property type="entry name" value="N-FG_amidohydro"/>
</dbReference>
<comment type="caution">
    <text evidence="1">The sequence shown here is derived from an EMBL/GenBank/DDBJ whole genome shotgun (WGS) entry which is preliminary data.</text>
</comment>
<dbReference type="GO" id="GO:0016787">
    <property type="term" value="F:hydrolase activity"/>
    <property type="evidence" value="ECO:0007669"/>
    <property type="project" value="UniProtKB-KW"/>
</dbReference>
<sequence>MANQGTIIVTNAGGASPFVLVCEHASHYIPAQFQWLGLTPEHRESHAAWDPGAAAVAQVMSAQLDAPLVASGVSRLIYDCNRPPDAPDAMPAKSEMIDVPGNANLSAQDRQTRTDQFYRPFQAALATVISEMAEPIIVTIHSFTPVFHGQKRDVEIGILHDSDTRLADALIDSAAAHTTAAVARNQPYGPEHGVTHTLKEHAIKAGHPNVMLEIRNDLIATADQQQAFGLMIARWLTHACARLELTGFAQ</sequence>
<dbReference type="Gene3D" id="3.40.630.40">
    <property type="entry name" value="Zn-dependent exopeptidases"/>
    <property type="match status" value="1"/>
</dbReference>
<evidence type="ECO:0000313" key="2">
    <source>
        <dbReference type="Proteomes" id="UP000244523"/>
    </source>
</evidence>